<keyword evidence="2" id="KW-1185">Reference proteome</keyword>
<organism evidence="1 2">
    <name type="scientific">Trichonephila inaurata madagascariensis</name>
    <dbReference type="NCBI Taxonomy" id="2747483"/>
    <lineage>
        <taxon>Eukaryota</taxon>
        <taxon>Metazoa</taxon>
        <taxon>Ecdysozoa</taxon>
        <taxon>Arthropoda</taxon>
        <taxon>Chelicerata</taxon>
        <taxon>Arachnida</taxon>
        <taxon>Araneae</taxon>
        <taxon>Araneomorphae</taxon>
        <taxon>Entelegynae</taxon>
        <taxon>Araneoidea</taxon>
        <taxon>Nephilidae</taxon>
        <taxon>Trichonephila</taxon>
        <taxon>Trichonephila inaurata</taxon>
    </lineage>
</organism>
<comment type="caution">
    <text evidence="1">The sequence shown here is derived from an EMBL/GenBank/DDBJ whole genome shotgun (WGS) entry which is preliminary data.</text>
</comment>
<reference evidence="1" key="1">
    <citation type="submission" date="2020-08" db="EMBL/GenBank/DDBJ databases">
        <title>Multicomponent nature underlies the extraordinary mechanical properties of spider dragline silk.</title>
        <authorList>
            <person name="Kono N."/>
            <person name="Nakamura H."/>
            <person name="Mori M."/>
            <person name="Yoshida Y."/>
            <person name="Ohtoshi R."/>
            <person name="Malay A.D."/>
            <person name="Moran D.A.P."/>
            <person name="Tomita M."/>
            <person name="Numata K."/>
            <person name="Arakawa K."/>
        </authorList>
    </citation>
    <scope>NUCLEOTIDE SEQUENCE</scope>
</reference>
<dbReference type="Proteomes" id="UP000886998">
    <property type="component" value="Unassembled WGS sequence"/>
</dbReference>
<dbReference type="EMBL" id="BMAV01024875">
    <property type="protein sequence ID" value="GFS36795.1"/>
    <property type="molecule type" value="Genomic_DNA"/>
</dbReference>
<dbReference type="OrthoDB" id="10491995at2759"/>
<evidence type="ECO:0000313" key="2">
    <source>
        <dbReference type="Proteomes" id="UP000886998"/>
    </source>
</evidence>
<gene>
    <name evidence="1" type="ORF">TNIN_2621</name>
</gene>
<dbReference type="AlphaFoldDB" id="A0A8X6M9D4"/>
<proteinExistence type="predicted"/>
<sequence>MYQDFPLFTGQYVDTHLGDMQPCIVVQKDGTCQQHTWALGFDSLMQPIKCLGALLGISCNMGPFMSENNFPEMPNDPEF</sequence>
<accession>A0A8X6M9D4</accession>
<evidence type="ECO:0000313" key="1">
    <source>
        <dbReference type="EMBL" id="GFS36795.1"/>
    </source>
</evidence>
<name>A0A8X6M9D4_9ARAC</name>
<protein>
    <submittedName>
        <fullName evidence="1">Uncharacterized protein</fullName>
    </submittedName>
</protein>